<dbReference type="GO" id="GO:0005506">
    <property type="term" value="F:iron ion binding"/>
    <property type="evidence" value="ECO:0007669"/>
    <property type="project" value="UniProtKB-UniRule"/>
</dbReference>
<keyword evidence="12 17" id="KW-0249">Electron transport</keyword>
<dbReference type="OrthoDB" id="9811281at2"/>
<evidence type="ECO:0000256" key="20">
    <source>
        <dbReference type="SAM" id="MobiDB-lite"/>
    </source>
</evidence>
<comment type="subunit">
    <text evidence="17">The cytochrome bc1 complex is composed of a cytochrome b (QcrB), the Rieske iron-sulfur protein (QcrA) and a diheme cytochrome c (QcrC) subunit.</text>
</comment>
<evidence type="ECO:0000259" key="21">
    <source>
        <dbReference type="PROSITE" id="PS51007"/>
    </source>
</evidence>
<protein>
    <recommendedName>
        <fullName evidence="3 17">Cytochrome bc1 complex cytochrome c subunit</fullName>
        <ecNumber evidence="2 17">7.1.1.8</ecNumber>
    </recommendedName>
</protein>
<keyword evidence="10" id="KW-0677">Repeat</keyword>
<dbReference type="Proteomes" id="UP000295680">
    <property type="component" value="Unassembled WGS sequence"/>
</dbReference>
<feature type="binding site" description="axial binding residue" evidence="19">
    <location>
        <position position="80"/>
    </location>
    <ligand>
        <name>heme c</name>
        <dbReference type="ChEBI" id="CHEBI:61717"/>
        <label>1</label>
    </ligand>
    <ligandPart>
        <name>Fe</name>
        <dbReference type="ChEBI" id="CHEBI:18248"/>
    </ligandPart>
</feature>
<dbReference type="GO" id="GO:0005886">
    <property type="term" value="C:plasma membrane"/>
    <property type="evidence" value="ECO:0007669"/>
    <property type="project" value="UniProtKB-SubCell"/>
</dbReference>
<evidence type="ECO:0000256" key="3">
    <source>
        <dbReference type="ARBA" id="ARBA00017819"/>
    </source>
</evidence>
<evidence type="ECO:0000256" key="6">
    <source>
        <dbReference type="ARBA" id="ARBA00022617"/>
    </source>
</evidence>
<dbReference type="PANTHER" id="PTHR33751:SF13">
    <property type="entry name" value="CYTOCHROME BC1 COMPLEX CYTOCHROME C SUBUNIT"/>
    <property type="match status" value="1"/>
</dbReference>
<evidence type="ECO:0000313" key="22">
    <source>
        <dbReference type="EMBL" id="TCO48064.1"/>
    </source>
</evidence>
<dbReference type="RefSeq" id="WP_132125469.1">
    <property type="nucleotide sequence ID" value="NZ_SLWS01000016.1"/>
</dbReference>
<evidence type="ECO:0000256" key="2">
    <source>
        <dbReference type="ARBA" id="ARBA00012951"/>
    </source>
</evidence>
<dbReference type="InterPro" id="IPR009152">
    <property type="entry name" value="bc1_cytC-su"/>
</dbReference>
<keyword evidence="14 17" id="KW-0408">Iron</keyword>
<dbReference type="PANTHER" id="PTHR33751">
    <property type="entry name" value="CBB3-TYPE CYTOCHROME C OXIDASE SUBUNIT FIXP"/>
    <property type="match status" value="1"/>
</dbReference>
<reference evidence="22 23" key="1">
    <citation type="submission" date="2019-03" db="EMBL/GenBank/DDBJ databases">
        <title>Genomic Encyclopedia of Type Strains, Phase IV (KMG-IV): sequencing the most valuable type-strain genomes for metagenomic binning, comparative biology and taxonomic classification.</title>
        <authorList>
            <person name="Goeker M."/>
        </authorList>
    </citation>
    <scope>NUCLEOTIDE SEQUENCE [LARGE SCALE GENOMIC DNA]</scope>
    <source>
        <strain evidence="22 23">DSM 45934</strain>
    </source>
</reference>
<keyword evidence="8 17" id="KW-0812">Transmembrane</keyword>
<dbReference type="InterPro" id="IPR009056">
    <property type="entry name" value="Cyt_c-like_dom"/>
</dbReference>
<gene>
    <name evidence="22" type="ORF">EV192_116117</name>
</gene>
<dbReference type="PIRSF" id="PIRSF000007">
    <property type="entry name" value="Ubiq_cycred_cyc"/>
    <property type="match status" value="1"/>
</dbReference>
<feature type="region of interest" description="Disordered" evidence="20">
    <location>
        <begin position="1"/>
        <end position="22"/>
    </location>
</feature>
<evidence type="ECO:0000256" key="10">
    <source>
        <dbReference type="ARBA" id="ARBA00022737"/>
    </source>
</evidence>
<organism evidence="22 23">
    <name type="scientific">Actinocrispum wychmicini</name>
    <dbReference type="NCBI Taxonomy" id="1213861"/>
    <lineage>
        <taxon>Bacteria</taxon>
        <taxon>Bacillati</taxon>
        <taxon>Actinomycetota</taxon>
        <taxon>Actinomycetes</taxon>
        <taxon>Pseudonocardiales</taxon>
        <taxon>Pseudonocardiaceae</taxon>
        <taxon>Actinocrispum</taxon>
    </lineage>
</organism>
<evidence type="ECO:0000256" key="18">
    <source>
        <dbReference type="PIRSR" id="PIRSR000007-50"/>
    </source>
</evidence>
<evidence type="ECO:0000256" key="13">
    <source>
        <dbReference type="ARBA" id="ARBA00022989"/>
    </source>
</evidence>
<keyword evidence="6 17" id="KW-0349">Heme</keyword>
<evidence type="ECO:0000256" key="14">
    <source>
        <dbReference type="ARBA" id="ARBA00023004"/>
    </source>
</evidence>
<accession>A0A4R2IS41</accession>
<comment type="catalytic activity">
    <reaction evidence="16 17">
        <text>a quinol + 2 Fe(III)-[cytochrome c](out) = a quinone + 2 Fe(II)-[cytochrome c](out) + 2 H(+)(out)</text>
        <dbReference type="Rhea" id="RHEA:11484"/>
        <dbReference type="Rhea" id="RHEA-COMP:10350"/>
        <dbReference type="Rhea" id="RHEA-COMP:14399"/>
        <dbReference type="ChEBI" id="CHEBI:15378"/>
        <dbReference type="ChEBI" id="CHEBI:24646"/>
        <dbReference type="ChEBI" id="CHEBI:29033"/>
        <dbReference type="ChEBI" id="CHEBI:29034"/>
        <dbReference type="ChEBI" id="CHEBI:132124"/>
        <dbReference type="EC" id="7.1.1.8"/>
    </reaction>
</comment>
<keyword evidence="9 17" id="KW-0479">Metal-binding</keyword>
<evidence type="ECO:0000256" key="5">
    <source>
        <dbReference type="ARBA" id="ARBA00022475"/>
    </source>
</evidence>
<feature type="binding site" description="covalent" evidence="18">
    <location>
        <position position="176"/>
    </location>
    <ligand>
        <name>heme c</name>
        <dbReference type="ChEBI" id="CHEBI:61717"/>
        <label>2</label>
    </ligand>
</feature>
<dbReference type="SUPFAM" id="SSF46626">
    <property type="entry name" value="Cytochrome c"/>
    <property type="match status" value="2"/>
</dbReference>
<evidence type="ECO:0000256" key="4">
    <source>
        <dbReference type="ARBA" id="ARBA00022448"/>
    </source>
</evidence>
<dbReference type="GO" id="GO:0020037">
    <property type="term" value="F:heme binding"/>
    <property type="evidence" value="ECO:0007669"/>
    <property type="project" value="UniProtKB-UniRule"/>
</dbReference>
<dbReference type="Gene3D" id="1.10.760.10">
    <property type="entry name" value="Cytochrome c-like domain"/>
    <property type="match status" value="2"/>
</dbReference>
<dbReference type="GO" id="GO:0008121">
    <property type="term" value="F:quinol-cytochrome-c reductase activity"/>
    <property type="evidence" value="ECO:0007669"/>
    <property type="project" value="UniProtKB-UniRule"/>
</dbReference>
<keyword evidence="13 17" id="KW-1133">Transmembrane helix</keyword>
<sequence>MTTEKADAAGDSKVARKRARSSKRRRRISGLLALGVALIGVGAIYSALSPEPQTANASQTDPALVRKGEQIYNNTCISCHGANLEGEKDRGPAIIGIGEAAVYFQTSTGRMPLAAQAAQAERKPPKLSPEEIDALIAYVESKSTNGPKLPDAKGAALVGDNPARGGELFRMNCTSCHSFTGRGGALSSGKSAPDLDEATEVQMYAAMVSGPENMPKFSDRQLSPEEKKDIIAYIKSVTNGNNNPGGAPIGGLGPQSEGLMAFIVGMAALVGITLWIGGKS</sequence>
<feature type="binding site" description="axial binding residue" evidence="19">
    <location>
        <position position="177"/>
    </location>
    <ligand>
        <name>heme c</name>
        <dbReference type="ChEBI" id="CHEBI:61717"/>
        <label>2</label>
    </ligand>
    <ligandPart>
        <name>Fe</name>
        <dbReference type="ChEBI" id="CHEBI:18248"/>
    </ligandPart>
</feature>
<evidence type="ECO:0000256" key="19">
    <source>
        <dbReference type="PIRSR" id="PIRSR000007-51"/>
    </source>
</evidence>
<keyword evidence="23" id="KW-1185">Reference proteome</keyword>
<dbReference type="EMBL" id="SLWS01000016">
    <property type="protein sequence ID" value="TCO48064.1"/>
    <property type="molecule type" value="Genomic_DNA"/>
</dbReference>
<keyword evidence="11 17" id="KW-1278">Translocase</keyword>
<evidence type="ECO:0000256" key="12">
    <source>
        <dbReference type="ARBA" id="ARBA00022982"/>
    </source>
</evidence>
<evidence type="ECO:0000256" key="1">
    <source>
        <dbReference type="ARBA" id="ARBA00004651"/>
    </source>
</evidence>
<dbReference type="Pfam" id="PF13442">
    <property type="entry name" value="Cytochrome_CBB3"/>
    <property type="match status" value="1"/>
</dbReference>
<proteinExistence type="predicted"/>
<keyword evidence="4 17" id="KW-0813">Transport</keyword>
<keyword evidence="5 17" id="KW-1003">Cell membrane</keyword>
<evidence type="ECO:0000256" key="15">
    <source>
        <dbReference type="ARBA" id="ARBA00023136"/>
    </source>
</evidence>
<keyword evidence="15 17" id="KW-0472">Membrane</keyword>
<comment type="subcellular location">
    <subcellularLocation>
        <location evidence="1 17">Cell membrane</location>
        <topology evidence="1 17">Multi-pass membrane protein</topology>
    </subcellularLocation>
</comment>
<dbReference type="Pfam" id="PF00034">
    <property type="entry name" value="Cytochrom_C"/>
    <property type="match status" value="1"/>
</dbReference>
<keyword evidence="7 17" id="KW-0679">Respiratory chain</keyword>
<dbReference type="AlphaFoldDB" id="A0A4R2IS41"/>
<evidence type="ECO:0000313" key="23">
    <source>
        <dbReference type="Proteomes" id="UP000295680"/>
    </source>
</evidence>
<feature type="transmembrane region" description="Helical" evidence="17">
    <location>
        <begin position="28"/>
        <end position="48"/>
    </location>
</feature>
<dbReference type="InterPro" id="IPR050597">
    <property type="entry name" value="Cytochrome_c_Oxidase_Subunit"/>
</dbReference>
<comment type="PTM">
    <text evidence="18">Binds 2 heme c groups covalently per subunit.</text>
</comment>
<evidence type="ECO:0000256" key="17">
    <source>
        <dbReference type="PIRNR" id="PIRNR000007"/>
    </source>
</evidence>
<feature type="domain" description="Cytochrome c" evidence="21">
    <location>
        <begin position="63"/>
        <end position="238"/>
    </location>
</feature>
<feature type="binding site" description="covalent" evidence="18">
    <location>
        <position position="173"/>
    </location>
    <ligand>
        <name>heme c</name>
        <dbReference type="ChEBI" id="CHEBI:61717"/>
        <label>2</label>
    </ligand>
</feature>
<feature type="binding site" description="covalent" evidence="18">
    <location>
        <position position="76"/>
    </location>
    <ligand>
        <name>heme c</name>
        <dbReference type="ChEBI" id="CHEBI:61717"/>
        <label>1</label>
    </ligand>
</feature>
<feature type="compositionally biased region" description="Basic and acidic residues" evidence="20">
    <location>
        <begin position="1"/>
        <end position="14"/>
    </location>
</feature>
<comment type="caution">
    <text evidence="22">The sequence shown here is derived from an EMBL/GenBank/DDBJ whole genome shotgun (WGS) entry which is preliminary data.</text>
</comment>
<dbReference type="PROSITE" id="PS51007">
    <property type="entry name" value="CYTC"/>
    <property type="match status" value="1"/>
</dbReference>
<name>A0A4R2IS41_9PSEU</name>
<evidence type="ECO:0000256" key="8">
    <source>
        <dbReference type="ARBA" id="ARBA00022692"/>
    </source>
</evidence>
<evidence type="ECO:0000256" key="7">
    <source>
        <dbReference type="ARBA" id="ARBA00022660"/>
    </source>
</evidence>
<feature type="transmembrane region" description="Helical" evidence="17">
    <location>
        <begin position="258"/>
        <end position="277"/>
    </location>
</feature>
<evidence type="ECO:0000256" key="11">
    <source>
        <dbReference type="ARBA" id="ARBA00022967"/>
    </source>
</evidence>
<dbReference type="EC" id="7.1.1.8" evidence="2 17"/>
<evidence type="ECO:0000256" key="9">
    <source>
        <dbReference type="ARBA" id="ARBA00022723"/>
    </source>
</evidence>
<feature type="binding site" description="covalent" evidence="18">
    <location>
        <position position="79"/>
    </location>
    <ligand>
        <name>heme c</name>
        <dbReference type="ChEBI" id="CHEBI:61717"/>
        <label>1</label>
    </ligand>
</feature>
<evidence type="ECO:0000256" key="16">
    <source>
        <dbReference type="ARBA" id="ARBA00029351"/>
    </source>
</evidence>
<dbReference type="InterPro" id="IPR036909">
    <property type="entry name" value="Cyt_c-like_dom_sf"/>
</dbReference>